<feature type="region of interest" description="Disordered" evidence="1">
    <location>
        <begin position="63"/>
        <end position="89"/>
    </location>
</feature>
<evidence type="ECO:0000313" key="2">
    <source>
        <dbReference type="EMBL" id="KAL1513707.1"/>
    </source>
</evidence>
<dbReference type="Proteomes" id="UP001566132">
    <property type="component" value="Unassembled WGS sequence"/>
</dbReference>
<proteinExistence type="predicted"/>
<evidence type="ECO:0000313" key="3">
    <source>
        <dbReference type="Proteomes" id="UP001566132"/>
    </source>
</evidence>
<keyword evidence="3" id="KW-1185">Reference proteome</keyword>
<feature type="compositionally biased region" description="Polar residues" evidence="1">
    <location>
        <begin position="145"/>
        <end position="166"/>
    </location>
</feature>
<sequence length="177" mass="19683">MKPVNISNVEYQANYDSNYCKSSIFIKSVQEHSILVCSTPIVSCQNLKLMKTTISPITVEGLHNSTENTFPENKTSNGTDSNENSPNGIQEILSNARSHLQFHASNYDYLFQLSDIEGNCVKIMYFTRKLSLNYGFTLNLEESSNQSKQSGSIERNLNENANQASASVGEAVSKHSE</sequence>
<protein>
    <submittedName>
        <fullName evidence="2">Uncharacterized protein</fullName>
    </submittedName>
</protein>
<organism evidence="2 3">
    <name type="scientific">Hypothenemus hampei</name>
    <name type="common">Coffee berry borer</name>
    <dbReference type="NCBI Taxonomy" id="57062"/>
    <lineage>
        <taxon>Eukaryota</taxon>
        <taxon>Metazoa</taxon>
        <taxon>Ecdysozoa</taxon>
        <taxon>Arthropoda</taxon>
        <taxon>Hexapoda</taxon>
        <taxon>Insecta</taxon>
        <taxon>Pterygota</taxon>
        <taxon>Neoptera</taxon>
        <taxon>Endopterygota</taxon>
        <taxon>Coleoptera</taxon>
        <taxon>Polyphaga</taxon>
        <taxon>Cucujiformia</taxon>
        <taxon>Curculionidae</taxon>
        <taxon>Scolytinae</taxon>
        <taxon>Hypothenemus</taxon>
    </lineage>
</organism>
<gene>
    <name evidence="2" type="ORF">ABEB36_003080</name>
</gene>
<comment type="caution">
    <text evidence="2">The sequence shown here is derived from an EMBL/GenBank/DDBJ whole genome shotgun (WGS) entry which is preliminary data.</text>
</comment>
<evidence type="ECO:0000256" key="1">
    <source>
        <dbReference type="SAM" id="MobiDB-lite"/>
    </source>
</evidence>
<dbReference type="EMBL" id="JBDJPC010000002">
    <property type="protein sequence ID" value="KAL1513707.1"/>
    <property type="molecule type" value="Genomic_DNA"/>
</dbReference>
<accession>A0ABD1F7Y9</accession>
<reference evidence="2 3" key="1">
    <citation type="submission" date="2024-05" db="EMBL/GenBank/DDBJ databases">
        <title>Genetic variation in Jamaican populations of the coffee berry borer (Hypothenemus hampei).</title>
        <authorList>
            <person name="Errbii M."/>
            <person name="Myrie A."/>
        </authorList>
    </citation>
    <scope>NUCLEOTIDE SEQUENCE [LARGE SCALE GENOMIC DNA]</scope>
    <source>
        <strain evidence="2">JA-Hopewell-2020-01-JO</strain>
        <tissue evidence="2">Whole body</tissue>
    </source>
</reference>
<name>A0ABD1F7Y9_HYPHA</name>
<dbReference type="AlphaFoldDB" id="A0ABD1F7Y9"/>
<feature type="region of interest" description="Disordered" evidence="1">
    <location>
        <begin position="145"/>
        <end position="177"/>
    </location>
</feature>